<evidence type="ECO:0000256" key="1">
    <source>
        <dbReference type="SAM" id="MobiDB-lite"/>
    </source>
</evidence>
<dbReference type="Proteomes" id="UP000828251">
    <property type="component" value="Unassembled WGS sequence"/>
</dbReference>
<keyword evidence="3" id="KW-1185">Reference proteome</keyword>
<gene>
    <name evidence="2" type="ORF">J1N35_028229</name>
</gene>
<dbReference type="PANTHER" id="PTHR33144">
    <property type="entry name" value="OS10G0409366 PROTEIN-RELATED"/>
    <property type="match status" value="1"/>
</dbReference>
<accession>A0A9D3UVK2</accession>
<dbReference type="AlphaFoldDB" id="A0A9D3UVK2"/>
<dbReference type="OrthoDB" id="1931453at2759"/>
<organism evidence="2 3">
    <name type="scientific">Gossypium stocksii</name>
    <dbReference type="NCBI Taxonomy" id="47602"/>
    <lineage>
        <taxon>Eukaryota</taxon>
        <taxon>Viridiplantae</taxon>
        <taxon>Streptophyta</taxon>
        <taxon>Embryophyta</taxon>
        <taxon>Tracheophyta</taxon>
        <taxon>Spermatophyta</taxon>
        <taxon>Magnoliopsida</taxon>
        <taxon>eudicotyledons</taxon>
        <taxon>Gunneridae</taxon>
        <taxon>Pentapetalae</taxon>
        <taxon>rosids</taxon>
        <taxon>malvids</taxon>
        <taxon>Malvales</taxon>
        <taxon>Malvaceae</taxon>
        <taxon>Malvoideae</taxon>
        <taxon>Gossypium</taxon>
    </lineage>
</organism>
<feature type="region of interest" description="Disordered" evidence="1">
    <location>
        <begin position="1"/>
        <end position="69"/>
    </location>
</feature>
<reference evidence="2 3" key="1">
    <citation type="journal article" date="2021" name="Plant Biotechnol. J.">
        <title>Multi-omics assisted identification of the key and species-specific regulatory components of drought-tolerant mechanisms in Gossypium stocksii.</title>
        <authorList>
            <person name="Yu D."/>
            <person name="Ke L."/>
            <person name="Zhang D."/>
            <person name="Wu Y."/>
            <person name="Sun Y."/>
            <person name="Mei J."/>
            <person name="Sun J."/>
            <person name="Sun Y."/>
        </authorList>
    </citation>
    <scope>NUCLEOTIDE SEQUENCE [LARGE SCALE GENOMIC DNA]</scope>
    <source>
        <strain evidence="3">cv. E1</strain>
        <tissue evidence="2">Leaf</tissue>
    </source>
</reference>
<evidence type="ECO:0000313" key="2">
    <source>
        <dbReference type="EMBL" id="KAH1063242.1"/>
    </source>
</evidence>
<evidence type="ECO:0000313" key="3">
    <source>
        <dbReference type="Proteomes" id="UP000828251"/>
    </source>
</evidence>
<feature type="compositionally biased region" description="Polar residues" evidence="1">
    <location>
        <begin position="31"/>
        <end position="45"/>
    </location>
</feature>
<feature type="compositionally biased region" description="Low complexity" evidence="1">
    <location>
        <begin position="14"/>
        <end position="30"/>
    </location>
</feature>
<dbReference type="InterPro" id="IPR004252">
    <property type="entry name" value="Probable_transposase_24"/>
</dbReference>
<dbReference type="PANTHER" id="PTHR33144:SF48">
    <property type="entry name" value="PLANT TRANSPOSASE (PTTA_EN_SPM FAMILY)"/>
    <property type="match status" value="1"/>
</dbReference>
<proteinExistence type="predicted"/>
<dbReference type="Pfam" id="PF03004">
    <property type="entry name" value="Transposase_24"/>
    <property type="match status" value="1"/>
</dbReference>
<sequence length="455" mass="51156">MNRRKRTLKGVRISTGGSSTGSNTLGSAATDSQTTGDGTPTQSSEEVPATPAEAAKGTKRKRGPTNMKDIWNLEPGTRIVVDANQYGQPIGMEASKLSEFLGTIARTGSICPLNTKHWKHLSKYVLENILRIVHEKFDLQGKVEDSDILSHVGKLRKEFKSTLKTRYYKEMVQEGRSIEEIYDNNPPGVHDDQWKWLVDRWETPQAAAQSEKAQESRRKVRYAHTAGRTGYATLNAQFAEKEGREPSRLEQFRIQHLRKDGSDNFSSDAAEQVYDEACKMVKDSMPISDSPSAPQVHVAIENAVYTQMFGPDKNGKILGYGRGMTKSKLFGYGSVTRGSQSTSAISTLIEEMNAKHVEQIQTIQSEQALREKTLLEEAESRFRSEAVEREARLIAEAEERFMKLTEIREAKFMDMLDAREKKYEALINECMAKGMSIEFQSSRLDDKAFSSDDDE</sequence>
<comment type="caution">
    <text evidence="2">The sequence shown here is derived from an EMBL/GenBank/DDBJ whole genome shotgun (WGS) entry which is preliminary data.</text>
</comment>
<name>A0A9D3UVK2_9ROSI</name>
<protein>
    <submittedName>
        <fullName evidence="2">Uncharacterized protein</fullName>
    </submittedName>
</protein>
<dbReference type="EMBL" id="JAIQCV010000009">
    <property type="protein sequence ID" value="KAH1063242.1"/>
    <property type="molecule type" value="Genomic_DNA"/>
</dbReference>